<dbReference type="GO" id="GO:0003677">
    <property type="term" value="F:DNA binding"/>
    <property type="evidence" value="ECO:0007669"/>
    <property type="project" value="UniProtKB-KW"/>
</dbReference>
<reference evidence="1" key="1">
    <citation type="submission" date="2024-07" db="EMBL/GenBank/DDBJ databases">
        <authorList>
            <person name="Kim Y.J."/>
            <person name="Jeong J.Y."/>
        </authorList>
    </citation>
    <scope>NUCLEOTIDE SEQUENCE</scope>
    <source>
        <strain evidence="1">GIHE-MW2</strain>
    </source>
</reference>
<accession>A0AAU8JKT9</accession>
<keyword evidence="1" id="KW-0238">DNA-binding</keyword>
<proteinExistence type="predicted"/>
<dbReference type="EMBL" id="CP159837">
    <property type="protein sequence ID" value="XCM38646.1"/>
    <property type="molecule type" value="Genomic_DNA"/>
</dbReference>
<dbReference type="AlphaFoldDB" id="A0AAU8JKT9"/>
<protein>
    <submittedName>
        <fullName evidence="1">DNA-binding protein</fullName>
    </submittedName>
</protein>
<sequence>MKNITISIPDDRLLKLEKTASNMGVSVEELLLMGVEAVVNQPEDSFNQAIAYVLNKNAELYQRLQ</sequence>
<gene>
    <name evidence="1" type="ORF">ABWT76_001506</name>
</gene>
<evidence type="ECO:0000313" key="1">
    <source>
        <dbReference type="EMBL" id="XCM38646.1"/>
    </source>
</evidence>
<dbReference type="RefSeq" id="WP_054466004.1">
    <property type="nucleotide sequence ID" value="NZ_CP159837.1"/>
</dbReference>
<name>A0AAU8JKT9_9CYAN</name>
<organism evidence="1">
    <name type="scientific">Planktothricoides raciborskii GIHE-MW2</name>
    <dbReference type="NCBI Taxonomy" id="2792601"/>
    <lineage>
        <taxon>Bacteria</taxon>
        <taxon>Bacillati</taxon>
        <taxon>Cyanobacteriota</taxon>
        <taxon>Cyanophyceae</taxon>
        <taxon>Oscillatoriophycideae</taxon>
        <taxon>Oscillatoriales</taxon>
        <taxon>Oscillatoriaceae</taxon>
        <taxon>Planktothricoides</taxon>
    </lineage>
</organism>